<evidence type="ECO:0000313" key="2">
    <source>
        <dbReference type="EMBL" id="EGZ23550.1"/>
    </source>
</evidence>
<feature type="region of interest" description="Disordered" evidence="1">
    <location>
        <begin position="326"/>
        <end position="348"/>
    </location>
</feature>
<evidence type="ECO:0000313" key="3">
    <source>
        <dbReference type="Proteomes" id="UP000002640"/>
    </source>
</evidence>
<dbReference type="Proteomes" id="UP000002640">
    <property type="component" value="Unassembled WGS sequence"/>
</dbReference>
<dbReference type="PANTHER" id="PTHR13510:SF44">
    <property type="entry name" value="RABENOSYN-5"/>
    <property type="match status" value="1"/>
</dbReference>
<evidence type="ECO:0008006" key="4">
    <source>
        <dbReference type="Google" id="ProtNLM"/>
    </source>
</evidence>
<dbReference type="InterPro" id="IPR023393">
    <property type="entry name" value="START-like_dom_sf"/>
</dbReference>
<feature type="compositionally biased region" description="Low complexity" evidence="1">
    <location>
        <begin position="339"/>
        <end position="348"/>
    </location>
</feature>
<protein>
    <recommendedName>
        <fullName evidence="4">FYVE-type domain-containing protein</fullName>
    </recommendedName>
</protein>
<dbReference type="AlphaFoldDB" id="G4YTF1"/>
<keyword evidence="3" id="KW-1185">Reference proteome</keyword>
<dbReference type="InParanoid" id="G4YTF1"/>
<dbReference type="Gene3D" id="3.30.530.20">
    <property type="match status" value="1"/>
</dbReference>
<dbReference type="OMA" id="GTCTKRL"/>
<name>G4YTF1_PHYSP</name>
<proteinExistence type="predicted"/>
<feature type="compositionally biased region" description="Basic residues" evidence="1">
    <location>
        <begin position="327"/>
        <end position="338"/>
    </location>
</feature>
<reference evidence="2 3" key="1">
    <citation type="journal article" date="2006" name="Science">
        <title>Phytophthora genome sequences uncover evolutionary origins and mechanisms of pathogenesis.</title>
        <authorList>
            <person name="Tyler B.M."/>
            <person name="Tripathy S."/>
            <person name="Zhang X."/>
            <person name="Dehal P."/>
            <person name="Jiang R.H."/>
            <person name="Aerts A."/>
            <person name="Arredondo F.D."/>
            <person name="Baxter L."/>
            <person name="Bensasson D."/>
            <person name="Beynon J.L."/>
            <person name="Chapman J."/>
            <person name="Damasceno C.M."/>
            <person name="Dorrance A.E."/>
            <person name="Dou D."/>
            <person name="Dickerman A.W."/>
            <person name="Dubchak I.L."/>
            <person name="Garbelotto M."/>
            <person name="Gijzen M."/>
            <person name="Gordon S.G."/>
            <person name="Govers F."/>
            <person name="Grunwald N.J."/>
            <person name="Huang W."/>
            <person name="Ivors K.L."/>
            <person name="Jones R.W."/>
            <person name="Kamoun S."/>
            <person name="Krampis K."/>
            <person name="Lamour K.H."/>
            <person name="Lee M.K."/>
            <person name="McDonald W.H."/>
            <person name="Medina M."/>
            <person name="Meijer H.J."/>
            <person name="Nordberg E.K."/>
            <person name="Maclean D.J."/>
            <person name="Ospina-Giraldo M.D."/>
            <person name="Morris P.F."/>
            <person name="Phuntumart V."/>
            <person name="Putnam N.H."/>
            <person name="Rash S."/>
            <person name="Rose J.K."/>
            <person name="Sakihama Y."/>
            <person name="Salamov A.A."/>
            <person name="Savidor A."/>
            <person name="Scheuring C.F."/>
            <person name="Smith B.M."/>
            <person name="Sobral B.W."/>
            <person name="Terry A."/>
            <person name="Torto-Alalibo T.A."/>
            <person name="Win J."/>
            <person name="Xu Z."/>
            <person name="Zhang H."/>
            <person name="Grigoriev I.V."/>
            <person name="Rokhsar D.S."/>
            <person name="Boore J.L."/>
        </authorList>
    </citation>
    <scope>NUCLEOTIDE SEQUENCE [LARGE SCALE GENOMIC DNA]</scope>
    <source>
        <strain evidence="2 3">P6497</strain>
    </source>
</reference>
<dbReference type="InterPro" id="IPR052727">
    <property type="entry name" value="Rab4/Rab5_effector"/>
</dbReference>
<dbReference type="RefSeq" id="XP_009518838.1">
    <property type="nucleotide sequence ID" value="XM_009520543.1"/>
</dbReference>
<sequence length="575" mass="63448">MDRRESDGYSPTTWTTNVLPPVELSAEQRDKYRVLATQLLSNTLRDYDIYSADSRHRRMSRRRWKPVKTRDHITVYKERYPTPSSLASANHLVGAPSRAAGSRASIADRVSMAFRGNEWTEPKLLLATGWIEGALEDVMYGVASPDAQSMLLKATVVKNTLINGAVLACIDAPCDADPFRFLGIKWFVKGPPTALHGIVRPRDLVFIEATGITTRPNGERVGYQLLHSVDPPQYRDMMPRSGMDVTRGRISSCSIFREIPAGLGSRHSKVDVYVKGYVEAHGKLLDSVALTAASTGFMSSWNAVECANLKKLMWCFRQQPDWESGRRRGSQRVRRSSQRSHASSSIACSPSVSHVDIVGNRSPSPAPLAQDLTCGTCTKRLNRLVSGAISCALCSATTCSRCRVSRTLKEVNKALWLRQEDVLICKRCVLRVDHLAAVDVARAEVGSGWFSTESVPVISAPECQASFTSTGVTTDTGASVTTLEDFSFSRSVLSPTADGDAPIDSFRGAHSGKVIHEDATEGEEVEKVALSDRERREQIWSQMVELRMVAESIYKLTLETSESIHAPPQRTQYYG</sequence>
<accession>G4YTF1</accession>
<evidence type="ECO:0000256" key="1">
    <source>
        <dbReference type="SAM" id="MobiDB-lite"/>
    </source>
</evidence>
<organism evidence="2 3">
    <name type="scientific">Phytophthora sojae (strain P6497)</name>
    <name type="common">Soybean stem and root rot agent</name>
    <name type="synonym">Phytophthora megasperma f. sp. glycines</name>
    <dbReference type="NCBI Taxonomy" id="1094619"/>
    <lineage>
        <taxon>Eukaryota</taxon>
        <taxon>Sar</taxon>
        <taxon>Stramenopiles</taxon>
        <taxon>Oomycota</taxon>
        <taxon>Peronosporomycetes</taxon>
        <taxon>Peronosporales</taxon>
        <taxon>Peronosporaceae</taxon>
        <taxon>Phytophthora</taxon>
    </lineage>
</organism>
<dbReference type="PANTHER" id="PTHR13510">
    <property type="entry name" value="FYVE-FINGER-CONTAINING RAB5 EFFECTOR PROTEIN RABENOSYN-5-RELATED"/>
    <property type="match status" value="1"/>
</dbReference>
<dbReference type="EMBL" id="JH159152">
    <property type="protein sequence ID" value="EGZ23550.1"/>
    <property type="molecule type" value="Genomic_DNA"/>
</dbReference>
<dbReference type="KEGG" id="psoj:PHYSODRAFT_324743"/>
<gene>
    <name evidence="2" type="ORF">PHYSODRAFT_324743</name>
</gene>
<dbReference type="GeneID" id="20645175"/>